<evidence type="ECO:0000256" key="2">
    <source>
        <dbReference type="ARBA" id="ARBA00004651"/>
    </source>
</evidence>
<dbReference type="GO" id="GO:0015098">
    <property type="term" value="F:molybdate ion transmembrane transporter activity"/>
    <property type="evidence" value="ECO:0007669"/>
    <property type="project" value="InterPro"/>
</dbReference>
<evidence type="ECO:0000313" key="14">
    <source>
        <dbReference type="EMBL" id="CAE8634905.1"/>
    </source>
</evidence>
<feature type="transmembrane region" description="Helical" evidence="13">
    <location>
        <begin position="399"/>
        <end position="417"/>
    </location>
</feature>
<organism evidence="14 15">
    <name type="scientific">Polarella glacialis</name>
    <name type="common">Dinoflagellate</name>
    <dbReference type="NCBI Taxonomy" id="89957"/>
    <lineage>
        <taxon>Eukaryota</taxon>
        <taxon>Sar</taxon>
        <taxon>Alveolata</taxon>
        <taxon>Dinophyceae</taxon>
        <taxon>Suessiales</taxon>
        <taxon>Suessiaceae</taxon>
        <taxon>Polarella</taxon>
    </lineage>
</organism>
<comment type="subcellular location">
    <subcellularLocation>
        <location evidence="2">Cell membrane</location>
        <topology evidence="2">Multi-pass membrane protein</topology>
    </subcellularLocation>
</comment>
<proteinExistence type="predicted"/>
<dbReference type="Pfam" id="PF05631">
    <property type="entry name" value="MFS_5"/>
    <property type="match status" value="1"/>
</dbReference>
<feature type="transmembrane region" description="Helical" evidence="13">
    <location>
        <begin position="285"/>
        <end position="301"/>
    </location>
</feature>
<evidence type="ECO:0000256" key="9">
    <source>
        <dbReference type="ARBA" id="ARBA00023136"/>
    </source>
</evidence>
<feature type="transmembrane region" description="Helical" evidence="13">
    <location>
        <begin position="139"/>
        <end position="162"/>
    </location>
</feature>
<dbReference type="SUPFAM" id="SSF103473">
    <property type="entry name" value="MFS general substrate transporter"/>
    <property type="match status" value="1"/>
</dbReference>
<evidence type="ECO:0000256" key="6">
    <source>
        <dbReference type="ARBA" id="ARBA00022692"/>
    </source>
</evidence>
<dbReference type="AlphaFoldDB" id="A0A813HAH2"/>
<evidence type="ECO:0000256" key="13">
    <source>
        <dbReference type="SAM" id="Phobius"/>
    </source>
</evidence>
<dbReference type="Proteomes" id="UP000654075">
    <property type="component" value="Unassembled WGS sequence"/>
</dbReference>
<dbReference type="GO" id="GO:0006811">
    <property type="term" value="P:monoatomic ion transport"/>
    <property type="evidence" value="ECO:0007669"/>
    <property type="project" value="UniProtKB-KW"/>
</dbReference>
<dbReference type="Gene3D" id="1.20.1250.20">
    <property type="entry name" value="MFS general substrate transporter like domains"/>
    <property type="match status" value="1"/>
</dbReference>
<feature type="region of interest" description="Disordered" evidence="12">
    <location>
        <begin position="1"/>
        <end position="39"/>
    </location>
</feature>
<evidence type="ECO:0000256" key="11">
    <source>
        <dbReference type="ARBA" id="ARBA00032555"/>
    </source>
</evidence>
<accession>A0A813HAH2</accession>
<feature type="transmembrane region" description="Helical" evidence="13">
    <location>
        <begin position="85"/>
        <end position="103"/>
    </location>
</feature>
<feature type="transmembrane region" description="Helical" evidence="13">
    <location>
        <begin position="313"/>
        <end position="329"/>
    </location>
</feature>
<protein>
    <recommendedName>
        <fullName evidence="3">Molybdate-anion transporter</fullName>
    </recommendedName>
    <alternativeName>
        <fullName evidence="10">Major facilitator superfamily domain-containing protein 5</fullName>
    </alternativeName>
    <alternativeName>
        <fullName evidence="11">Molybdate transporter 2 homolog</fullName>
    </alternativeName>
</protein>
<evidence type="ECO:0000256" key="1">
    <source>
        <dbReference type="ARBA" id="ARBA00003019"/>
    </source>
</evidence>
<keyword evidence="4" id="KW-0813">Transport</keyword>
<evidence type="ECO:0000256" key="10">
    <source>
        <dbReference type="ARBA" id="ARBA00030646"/>
    </source>
</evidence>
<dbReference type="PANTHER" id="PTHR23516">
    <property type="entry name" value="SAM (S-ADENOSYL METHIONINE) TRANSPORTER"/>
    <property type="match status" value="1"/>
</dbReference>
<evidence type="ECO:0000256" key="7">
    <source>
        <dbReference type="ARBA" id="ARBA00022989"/>
    </source>
</evidence>
<dbReference type="OMA" id="LVICAIK"/>
<dbReference type="OrthoDB" id="263957at2759"/>
<reference evidence="14" key="1">
    <citation type="submission" date="2021-02" db="EMBL/GenBank/DDBJ databases">
        <authorList>
            <person name="Dougan E. K."/>
            <person name="Rhodes N."/>
            <person name="Thang M."/>
            <person name="Chan C."/>
        </authorList>
    </citation>
    <scope>NUCLEOTIDE SEQUENCE</scope>
</reference>
<keyword evidence="7 13" id="KW-1133">Transmembrane helix</keyword>
<name>A0A813HAH2_POLGL</name>
<dbReference type="GO" id="GO:0005886">
    <property type="term" value="C:plasma membrane"/>
    <property type="evidence" value="ECO:0007669"/>
    <property type="project" value="UniProtKB-SubCell"/>
</dbReference>
<gene>
    <name evidence="14" type="ORF">PGLA1383_LOCUS50522</name>
</gene>
<keyword evidence="6 13" id="KW-0812">Transmembrane</keyword>
<keyword evidence="15" id="KW-1185">Reference proteome</keyword>
<evidence type="ECO:0000256" key="4">
    <source>
        <dbReference type="ARBA" id="ARBA00022448"/>
    </source>
</evidence>
<keyword evidence="9 13" id="KW-0472">Membrane</keyword>
<dbReference type="InterPro" id="IPR036259">
    <property type="entry name" value="MFS_trans_sf"/>
</dbReference>
<sequence length="440" mass="47217">MPQGAETAVPRKRGQSPGHKSQAKQPEPSASASSAQVSKDRDDEAFIEFRRSYLTAFLCGASSDWLKGPYIYRFYESNGFQPEDITLLFAAGYVSSAGFGLLAGLMSDALGRKRMCLAFCALYMVHCALHVFTSFRALLLARVISGVATSLLFSAFEAWMVAEHSKRFASRKLAETFAMQTQGNALAAVVAGMVAQAAVAVGGYGAPMVVAVPLLSYAALEISKWPENVGCKRAGLVDVAFGVVATMDLAVARVGALQCLFEGSMHIFVFLWTPCLQRASGGQEIPNGIVFSLYMVCMMLGGRQALPSCRWQPSLGVIFLLAAVCLLMPSLSHGLWWNLAAFCGFEWCVGCYFPQIAVLRSEFLSEQTRSATMTLFRVPFNCIVVAMLIWGRSMPPEAMLRYAAAALAVGAGAFCTLPQKRTDAKLEGGQGSSPSSGAGD</sequence>
<evidence type="ECO:0000256" key="8">
    <source>
        <dbReference type="ARBA" id="ARBA00023065"/>
    </source>
</evidence>
<dbReference type="InterPro" id="IPR008509">
    <property type="entry name" value="MOT2/MFSD5"/>
</dbReference>
<feature type="transmembrane region" description="Helical" evidence="13">
    <location>
        <begin position="115"/>
        <end position="133"/>
    </location>
</feature>
<comment type="function">
    <text evidence="1">Mediates high-affinity intracellular uptake of the rare oligo-element molybdenum.</text>
</comment>
<evidence type="ECO:0000256" key="3">
    <source>
        <dbReference type="ARBA" id="ARBA00021242"/>
    </source>
</evidence>
<feature type="compositionally biased region" description="Low complexity" evidence="12">
    <location>
        <begin position="23"/>
        <end position="37"/>
    </location>
</feature>
<evidence type="ECO:0000256" key="5">
    <source>
        <dbReference type="ARBA" id="ARBA00022475"/>
    </source>
</evidence>
<dbReference type="PANTHER" id="PTHR23516:SF1">
    <property type="entry name" value="MOLYBDATE-ANION TRANSPORTER"/>
    <property type="match status" value="1"/>
</dbReference>
<feature type="transmembrane region" description="Helical" evidence="13">
    <location>
        <begin position="374"/>
        <end position="393"/>
    </location>
</feature>
<evidence type="ECO:0000313" key="15">
    <source>
        <dbReference type="Proteomes" id="UP000654075"/>
    </source>
</evidence>
<keyword evidence="5" id="KW-1003">Cell membrane</keyword>
<comment type="caution">
    <text evidence="14">The sequence shown here is derived from an EMBL/GenBank/DDBJ whole genome shotgun (WGS) entry which is preliminary data.</text>
</comment>
<evidence type="ECO:0000256" key="12">
    <source>
        <dbReference type="SAM" id="MobiDB-lite"/>
    </source>
</evidence>
<dbReference type="EMBL" id="CAJNNV010031177">
    <property type="protein sequence ID" value="CAE8634905.1"/>
    <property type="molecule type" value="Genomic_DNA"/>
</dbReference>
<feature type="transmembrane region" description="Helical" evidence="13">
    <location>
        <begin position="183"/>
        <end position="206"/>
    </location>
</feature>
<keyword evidence="8" id="KW-0406">Ion transport</keyword>